<evidence type="ECO:0000313" key="2">
    <source>
        <dbReference type="EMBL" id="BAC17255.1"/>
    </source>
</evidence>
<dbReference type="AlphaFoldDB" id="Q8FSE9"/>
<dbReference type="HOGENOM" id="CLU_167427_3_0_11"/>
<protein>
    <recommendedName>
        <fullName evidence="4">Ribosomal protein L7/L12 C-terminal domain-containing protein</fullName>
    </recommendedName>
</protein>
<dbReference type="InterPro" id="IPR014719">
    <property type="entry name" value="Ribosomal_bL12_C/ClpS-like"/>
</dbReference>
<accession>Q8FSE9</accession>
<reference evidence="2 3" key="1">
    <citation type="journal article" date="2003" name="Genome Res.">
        <title>Comparative complete genome sequence analysis of the amino acid replacements responsible for the thermostability of Corynebacterium efficiens.</title>
        <authorList>
            <person name="Nishio Y."/>
            <person name="Nakamura Y."/>
            <person name="Kawarabayasi Y."/>
            <person name="Usuda Y."/>
            <person name="Kimura E."/>
            <person name="Sugimoto S."/>
            <person name="Matsui K."/>
            <person name="Yamagishi A."/>
            <person name="Kikuchi H."/>
            <person name="Ikeo K."/>
            <person name="Gojobori T."/>
        </authorList>
    </citation>
    <scope>NUCLEOTIDE SEQUENCE [LARGE SCALE GENOMIC DNA]</scope>
    <source>
        <strain evidence="3">DSM 44549 / YS-314 / AJ 12310 / JCM 11189 / NBRC 100395</strain>
    </source>
</reference>
<dbReference type="eggNOG" id="ENOG5031VSV">
    <property type="taxonomic scope" value="Bacteria"/>
</dbReference>
<proteinExistence type="predicted"/>
<keyword evidence="3" id="KW-1185">Reference proteome</keyword>
<feature type="coiled-coil region" evidence="1">
    <location>
        <begin position="29"/>
        <end position="56"/>
    </location>
</feature>
<evidence type="ECO:0000313" key="3">
    <source>
        <dbReference type="Proteomes" id="UP000001409"/>
    </source>
</evidence>
<evidence type="ECO:0008006" key="4">
    <source>
        <dbReference type="Google" id="ProtNLM"/>
    </source>
</evidence>
<dbReference type="Gene3D" id="3.30.1390.10">
    <property type="match status" value="1"/>
</dbReference>
<evidence type="ECO:0000256" key="1">
    <source>
        <dbReference type="SAM" id="Coils"/>
    </source>
</evidence>
<dbReference type="STRING" id="196164.gene:10740843"/>
<keyword evidence="1" id="KW-0175">Coiled coil</keyword>
<dbReference type="Proteomes" id="UP000001409">
    <property type="component" value="Chromosome"/>
</dbReference>
<dbReference type="EMBL" id="BA000035">
    <property type="protein sequence ID" value="BAC17255.1"/>
    <property type="molecule type" value="Genomic_DNA"/>
</dbReference>
<dbReference type="KEGG" id="cef:CE0445"/>
<sequence>MNRWSIRHRERTHVMLQALFGDNPDRGEFNRLRTRVEELERTVTRQQQAIDMLMAELGMEASSLPASLRRDPDILHPEVIALLRERREIPAIKRHRELTGAGLREAKELVDREKGKYL</sequence>
<organism evidence="2 3">
    <name type="scientific">Corynebacterium efficiens (strain DSM 44549 / YS-314 / AJ 12310 / JCM 11189 / NBRC 100395)</name>
    <dbReference type="NCBI Taxonomy" id="196164"/>
    <lineage>
        <taxon>Bacteria</taxon>
        <taxon>Bacillati</taxon>
        <taxon>Actinomycetota</taxon>
        <taxon>Actinomycetes</taxon>
        <taxon>Mycobacteriales</taxon>
        <taxon>Corynebacteriaceae</taxon>
        <taxon>Corynebacterium</taxon>
    </lineage>
</organism>
<name>Q8FSE9_COREF</name>